<proteinExistence type="predicted"/>
<keyword evidence="3" id="KW-0732">Signal</keyword>
<feature type="transmembrane region" description="Helical" evidence="2">
    <location>
        <begin position="493"/>
        <end position="515"/>
    </location>
</feature>
<dbReference type="AlphaFoldDB" id="A0A0X8HU31"/>
<evidence type="ECO:0000256" key="3">
    <source>
        <dbReference type="SAM" id="SignalP"/>
    </source>
</evidence>
<feature type="compositionally biased region" description="Polar residues" evidence="1">
    <location>
        <begin position="35"/>
        <end position="54"/>
    </location>
</feature>
<keyword evidence="2" id="KW-1133">Transmembrane helix</keyword>
<sequence length="516" mass="55702">MLWYPVWFLALSMHKVFAQVAADDDDNSDPPPRLSTRTNSEFTGSLITTDPSLISTDSVSNTESSSQPSPSAPSQASPSEQPSGPDVSPITTDTSTVWSYSYSLLKTETTISEETTTYTASVTYTNVIVTPVTTDVVVKYESHSRSEFTSYYNTTYEYPCTSTSADTVYTSVYTTSSPTATVQTSGVVTSVSYSTDITTAVDYITSLATIVVISHHDEKHAGEPITTIAETTRSCSALPTTNQVTTLGTPGVSVETNVVTHTYSSTSNYNTTLLSRPWSTTTIFPTNYNSTDMVTVEIFEPCSIETQTYTVIPHTEVETNYITHTVDPVHTLEPVTPTVYCAPETVTVVFGCQQQGVCSDVTTTMTETYVRTQTVLKTVVSPVTYVQTVQDGALTEYGTSTVTLTLTNDVPVIVTKTGTCTGTTATAQVVTEDIVYTVTVPEKTTYLSTMYSYSVSEAVGTAVESRTYTRVVPLQSFEPSTGGSNHLLAAHEYQGIGVSVQVLVTFAAMFSIMVFV</sequence>
<gene>
    <name evidence="4" type="ORF">AW171_hschr53428</name>
</gene>
<dbReference type="GeneID" id="28724767"/>
<feature type="signal peptide" evidence="3">
    <location>
        <begin position="1"/>
        <end position="18"/>
    </location>
</feature>
<feature type="compositionally biased region" description="Low complexity" evidence="1">
    <location>
        <begin position="55"/>
        <end position="83"/>
    </location>
</feature>
<keyword evidence="2" id="KW-0472">Membrane</keyword>
<evidence type="ECO:0000313" key="4">
    <source>
        <dbReference type="EMBL" id="AMD21477.1"/>
    </source>
</evidence>
<dbReference type="Proteomes" id="UP000243052">
    <property type="component" value="Chromosome v"/>
</dbReference>
<evidence type="ECO:0000313" key="5">
    <source>
        <dbReference type="Proteomes" id="UP000243052"/>
    </source>
</evidence>
<dbReference type="EMBL" id="CP014245">
    <property type="protein sequence ID" value="AMD21477.1"/>
    <property type="molecule type" value="Genomic_DNA"/>
</dbReference>
<name>A0A0X8HU31_9SACH</name>
<accession>A0A0X8HU31</accession>
<evidence type="ECO:0000256" key="1">
    <source>
        <dbReference type="SAM" id="MobiDB-lite"/>
    </source>
</evidence>
<keyword evidence="2" id="KW-0812">Transmembrane</keyword>
<feature type="chain" id="PRO_5007066952" evidence="3">
    <location>
        <begin position="19"/>
        <end position="516"/>
    </location>
</feature>
<protein>
    <submittedName>
        <fullName evidence="4">HER198Wp</fullName>
    </submittedName>
</protein>
<dbReference type="RefSeq" id="XP_017988473.1">
    <property type="nucleotide sequence ID" value="XM_018132984.1"/>
</dbReference>
<organism evidence="4 5">
    <name type="scientific">Eremothecium sinecaudum</name>
    <dbReference type="NCBI Taxonomy" id="45286"/>
    <lineage>
        <taxon>Eukaryota</taxon>
        <taxon>Fungi</taxon>
        <taxon>Dikarya</taxon>
        <taxon>Ascomycota</taxon>
        <taxon>Saccharomycotina</taxon>
        <taxon>Saccharomycetes</taxon>
        <taxon>Saccharomycetales</taxon>
        <taxon>Saccharomycetaceae</taxon>
        <taxon>Eremothecium</taxon>
    </lineage>
</organism>
<keyword evidence="5" id="KW-1185">Reference proteome</keyword>
<feature type="region of interest" description="Disordered" evidence="1">
    <location>
        <begin position="22"/>
        <end position="92"/>
    </location>
</feature>
<reference evidence="4 5" key="1">
    <citation type="submission" date="2016-01" db="EMBL/GenBank/DDBJ databases">
        <title>Genome sequence of the yeast Holleya sinecauda.</title>
        <authorList>
            <person name="Dietrich F.S."/>
        </authorList>
    </citation>
    <scope>NUCLEOTIDE SEQUENCE [LARGE SCALE GENOMIC DNA]</scope>
    <source>
        <strain evidence="4 5">ATCC 58844</strain>
    </source>
</reference>
<evidence type="ECO:0000256" key="2">
    <source>
        <dbReference type="SAM" id="Phobius"/>
    </source>
</evidence>